<name>A0A081NJD6_9GAMM</name>
<dbReference type="RefSeq" id="WP_034836024.1">
    <property type="nucleotide sequence ID" value="NZ_JOKH01000002.1"/>
</dbReference>
<dbReference type="STRING" id="1137799.GZ78_13950"/>
<evidence type="ECO:0000313" key="2">
    <source>
        <dbReference type="Proteomes" id="UP000028073"/>
    </source>
</evidence>
<comment type="caution">
    <text evidence="1">The sequence shown here is derived from an EMBL/GenBank/DDBJ whole genome shotgun (WGS) entry which is preliminary data.</text>
</comment>
<proteinExistence type="predicted"/>
<dbReference type="AlphaFoldDB" id="A0A081NJD6"/>
<dbReference type="OrthoDB" id="9778341at2"/>
<accession>A0A081NJD6</accession>
<dbReference type="EMBL" id="JOKH01000002">
    <property type="protein sequence ID" value="KEQ18559.1"/>
    <property type="molecule type" value="Genomic_DNA"/>
</dbReference>
<sequence length="466" mass="50749">MRKKGQFYDTSEKDPEPREVYLPTENTCQCGENHPDPGPISDPRLKLGYRKRAIAINGPPTRKMALFDLSGNGFSGEVAPIAVPDTENQLDSEWMNEPIDLSGFQQQAPVVVVPPCQQQASPASSFNVCHLENNMVPVTFQTSNNQVQHLQQVFMQVQSAVQHSLVAGLISQGWISGQAPPLGIIHTMDDGYYVLALPNPQGGFFIALIVVEEKMTFVFLLNQAGAVSGYVGANQSLIIWVINGYLNTMRGQLYRTLLPVTIDVLNYMLETAVAAFIQMCSDDAGADLLVADDCGDGGVVLVSDSPMGHDVAVRQCFMSQMSNGAPKIPLPQGLDESQLSDLYALMQLMEVGHAMNALEVDLEVEELQSLNSIQQLLNTALGNGVFIMSVKAPNEQACVVIISVNAAGMTLRMLCFSDNLRERASLRAVSGLVCEWNKALQVLVCITRTGQSVRVYRLRSPGNSNN</sequence>
<dbReference type="Proteomes" id="UP000028073">
    <property type="component" value="Unassembled WGS sequence"/>
</dbReference>
<protein>
    <submittedName>
        <fullName evidence="1">Uncharacterized protein</fullName>
    </submittedName>
</protein>
<organism evidence="1 2">
    <name type="scientific">Endozoicomonas numazuensis</name>
    <dbReference type="NCBI Taxonomy" id="1137799"/>
    <lineage>
        <taxon>Bacteria</taxon>
        <taxon>Pseudomonadati</taxon>
        <taxon>Pseudomonadota</taxon>
        <taxon>Gammaproteobacteria</taxon>
        <taxon>Oceanospirillales</taxon>
        <taxon>Endozoicomonadaceae</taxon>
        <taxon>Endozoicomonas</taxon>
    </lineage>
</organism>
<evidence type="ECO:0000313" key="1">
    <source>
        <dbReference type="EMBL" id="KEQ18559.1"/>
    </source>
</evidence>
<reference evidence="1 2" key="1">
    <citation type="submission" date="2014-06" db="EMBL/GenBank/DDBJ databases">
        <title>Whole Genome Sequences of Three Symbiotic Endozoicomonas Bacteria.</title>
        <authorList>
            <person name="Neave M.J."/>
            <person name="Apprill A."/>
            <person name="Voolstra C.R."/>
        </authorList>
    </citation>
    <scope>NUCLEOTIDE SEQUENCE [LARGE SCALE GENOMIC DNA]</scope>
    <source>
        <strain evidence="1 2">DSM 25634</strain>
    </source>
</reference>
<gene>
    <name evidence="1" type="ORF">GZ78_13950</name>
</gene>
<keyword evidence="2" id="KW-1185">Reference proteome</keyword>